<dbReference type="PANTHER" id="PTHR20953">
    <property type="entry name" value="KINASE-RELATED"/>
    <property type="match status" value="1"/>
</dbReference>
<sequence>MTNIKIIKKETSSPLQKNVLTEILPFFPQNIRDLVLKIPDYMIAKIEEIRIRLNRPLVIVTEKDNFAINHKEITKNLEQGYFITQADINKILHLISQSSIYAWEEEFKRGYITLKGGHRVGITGKAVLNNGMIKTLKDISGLNFRIAKEILGAATKILPYIIKSPTEIEHTLIVSPPRCGKTTLLRDIVRQLSMGISKLNFLGVNVGLVDERSEIAGSYNGDPQYNVGFRTDILDGCPKAQGMLMLIRSMSPQVIVTDEIGTREDVLAMEEVLNSGINLLTTVHGADINEIKRRPNLNMILNSRIFTRIIILSRSRGVGTVEDILDGYTYKSLLLKNVGERNG</sequence>
<reference evidence="4 5" key="1">
    <citation type="submission" date="2017-04" db="EMBL/GenBank/DDBJ databases">
        <authorList>
            <person name="Afonso C.L."/>
            <person name="Miller P.J."/>
            <person name="Scott M.A."/>
            <person name="Spackman E."/>
            <person name="Goraichik I."/>
            <person name="Dimitrov K.M."/>
            <person name="Suarez D.L."/>
            <person name="Swayne D.E."/>
        </authorList>
    </citation>
    <scope>NUCLEOTIDE SEQUENCE [LARGE SCALE GENOMIC DNA]</scope>
    <source>
        <strain evidence="4 5">DSM 11270</strain>
    </source>
</reference>
<gene>
    <name evidence="4" type="ORF">SAMN00017405_0275</name>
</gene>
<dbReference type="SUPFAM" id="SSF52540">
    <property type="entry name" value="P-loop containing nucleoside triphosphate hydrolases"/>
    <property type="match status" value="1"/>
</dbReference>
<dbReference type="RefSeq" id="WP_084054088.1">
    <property type="nucleotide sequence ID" value="NZ_FWWT01000022.1"/>
</dbReference>
<accession>A0A1W1VN51</accession>
<dbReference type="InterPro" id="IPR045735">
    <property type="entry name" value="Spore_III_AA_AAA+_ATPase"/>
</dbReference>
<dbReference type="InterPro" id="IPR027417">
    <property type="entry name" value="P-loop_NTPase"/>
</dbReference>
<dbReference type="STRING" id="656914.SAMN00017405_0275"/>
<dbReference type="GO" id="GO:0005524">
    <property type="term" value="F:ATP binding"/>
    <property type="evidence" value="ECO:0007669"/>
    <property type="project" value="UniProtKB-KW"/>
</dbReference>
<evidence type="ECO:0000256" key="1">
    <source>
        <dbReference type="ARBA" id="ARBA00022741"/>
    </source>
</evidence>
<evidence type="ECO:0000259" key="3">
    <source>
        <dbReference type="SMART" id="SM00382"/>
    </source>
</evidence>
<name>A0A1W1VN51_DESTI</name>
<feature type="domain" description="AAA+ ATPase" evidence="3">
    <location>
        <begin position="167"/>
        <end position="316"/>
    </location>
</feature>
<dbReference type="InterPro" id="IPR003593">
    <property type="entry name" value="AAA+_ATPase"/>
</dbReference>
<dbReference type="PANTHER" id="PTHR20953:SF3">
    <property type="entry name" value="P-LOOP CONTAINING NUCLEOSIDE TRIPHOSPHATE HYDROLASES SUPERFAMILY PROTEIN"/>
    <property type="match status" value="1"/>
</dbReference>
<dbReference type="Proteomes" id="UP000192731">
    <property type="component" value="Unassembled WGS sequence"/>
</dbReference>
<dbReference type="Pfam" id="PF19568">
    <property type="entry name" value="Spore_III_AA"/>
    <property type="match status" value="1"/>
</dbReference>
<evidence type="ECO:0000313" key="5">
    <source>
        <dbReference type="Proteomes" id="UP000192731"/>
    </source>
</evidence>
<keyword evidence="5" id="KW-1185">Reference proteome</keyword>
<keyword evidence="1" id="KW-0547">Nucleotide-binding</keyword>
<organism evidence="4 5">
    <name type="scientific">Desulfonispora thiosulfatigenes DSM 11270</name>
    <dbReference type="NCBI Taxonomy" id="656914"/>
    <lineage>
        <taxon>Bacteria</taxon>
        <taxon>Bacillati</taxon>
        <taxon>Bacillota</taxon>
        <taxon>Clostridia</taxon>
        <taxon>Eubacteriales</taxon>
        <taxon>Peptococcaceae</taxon>
        <taxon>Desulfonispora</taxon>
    </lineage>
</organism>
<dbReference type="NCBIfam" id="TIGR02858">
    <property type="entry name" value="spore_III_AA"/>
    <property type="match status" value="1"/>
</dbReference>
<dbReference type="AlphaFoldDB" id="A0A1W1VN51"/>
<dbReference type="SMART" id="SM00382">
    <property type="entry name" value="AAA"/>
    <property type="match status" value="1"/>
</dbReference>
<keyword evidence="2" id="KW-0067">ATP-binding</keyword>
<protein>
    <submittedName>
        <fullName evidence="4">Stage III sporulation protein AA</fullName>
    </submittedName>
</protein>
<evidence type="ECO:0000256" key="2">
    <source>
        <dbReference type="ARBA" id="ARBA00022840"/>
    </source>
</evidence>
<dbReference type="Gene3D" id="3.40.50.300">
    <property type="entry name" value="P-loop containing nucleotide triphosphate hydrolases"/>
    <property type="match status" value="1"/>
</dbReference>
<proteinExistence type="predicted"/>
<evidence type="ECO:0000313" key="4">
    <source>
        <dbReference type="EMBL" id="SMB94792.1"/>
    </source>
</evidence>
<dbReference type="OrthoDB" id="9768243at2"/>
<dbReference type="EMBL" id="FWWT01000022">
    <property type="protein sequence ID" value="SMB94792.1"/>
    <property type="molecule type" value="Genomic_DNA"/>
</dbReference>
<dbReference type="InterPro" id="IPR014217">
    <property type="entry name" value="Spore_III_AA"/>
</dbReference>